<dbReference type="PROSITE" id="PS50043">
    <property type="entry name" value="HTH_LUXR_2"/>
    <property type="match status" value="1"/>
</dbReference>
<dbReference type="Pfam" id="PF03472">
    <property type="entry name" value="Autoind_bind"/>
    <property type="match status" value="1"/>
</dbReference>
<dbReference type="RefSeq" id="WP_136461375.1">
    <property type="nucleotide sequence ID" value="NZ_SRKY01000001.1"/>
</dbReference>
<name>A0A4S4NFU4_9RHOB</name>
<evidence type="ECO:0000256" key="3">
    <source>
        <dbReference type="ARBA" id="ARBA00023163"/>
    </source>
</evidence>
<dbReference type="SUPFAM" id="SSF46894">
    <property type="entry name" value="C-terminal effector domain of the bipartite response regulators"/>
    <property type="match status" value="1"/>
</dbReference>
<dbReference type="PANTHER" id="PTHR44688">
    <property type="entry name" value="DNA-BINDING TRANSCRIPTIONAL ACTIVATOR DEVR_DOSR"/>
    <property type="match status" value="1"/>
</dbReference>
<accession>A0A4S4NFU4</accession>
<evidence type="ECO:0000313" key="5">
    <source>
        <dbReference type="EMBL" id="THH38482.1"/>
    </source>
</evidence>
<dbReference type="Gene3D" id="3.30.450.80">
    <property type="entry name" value="Transcription factor LuxR-like, autoinducer-binding domain"/>
    <property type="match status" value="1"/>
</dbReference>
<evidence type="ECO:0000256" key="1">
    <source>
        <dbReference type="ARBA" id="ARBA00023015"/>
    </source>
</evidence>
<dbReference type="InterPro" id="IPR036693">
    <property type="entry name" value="TF_LuxR_autoind-bd_dom_sf"/>
</dbReference>
<dbReference type="OrthoDB" id="3679796at2"/>
<dbReference type="SMART" id="SM00421">
    <property type="entry name" value="HTH_LUXR"/>
    <property type="match status" value="1"/>
</dbReference>
<keyword evidence="1" id="KW-0805">Transcription regulation</keyword>
<dbReference type="InterPro" id="IPR005143">
    <property type="entry name" value="TF_LuxR_autoind-bd_dom"/>
</dbReference>
<proteinExistence type="predicted"/>
<evidence type="ECO:0000256" key="2">
    <source>
        <dbReference type="ARBA" id="ARBA00023125"/>
    </source>
</evidence>
<keyword evidence="6" id="KW-1185">Reference proteome</keyword>
<dbReference type="CDD" id="cd06170">
    <property type="entry name" value="LuxR_C_like"/>
    <property type="match status" value="1"/>
</dbReference>
<gene>
    <name evidence="5" type="ORF">E4Z66_02620</name>
</gene>
<dbReference type="InterPro" id="IPR016032">
    <property type="entry name" value="Sig_transdc_resp-reg_C-effctor"/>
</dbReference>
<dbReference type="GO" id="GO:0006355">
    <property type="term" value="P:regulation of DNA-templated transcription"/>
    <property type="evidence" value="ECO:0007669"/>
    <property type="project" value="InterPro"/>
</dbReference>
<dbReference type="AlphaFoldDB" id="A0A4S4NFU4"/>
<dbReference type="PANTHER" id="PTHR44688:SF16">
    <property type="entry name" value="DNA-BINDING TRANSCRIPTIONAL ACTIVATOR DEVR_DOSR"/>
    <property type="match status" value="1"/>
</dbReference>
<reference evidence="5 6" key="1">
    <citation type="submission" date="2019-04" db="EMBL/GenBank/DDBJ databases">
        <title>Shimia ponticola sp. nov., isolated from seawater.</title>
        <authorList>
            <person name="Kim Y.-O."/>
            <person name="Yoon J.-H."/>
        </authorList>
    </citation>
    <scope>NUCLEOTIDE SEQUENCE [LARGE SCALE GENOMIC DNA]</scope>
    <source>
        <strain evidence="5 6">MYP11</strain>
    </source>
</reference>
<keyword evidence="3" id="KW-0804">Transcription</keyword>
<dbReference type="Pfam" id="PF00196">
    <property type="entry name" value="GerE"/>
    <property type="match status" value="1"/>
</dbReference>
<dbReference type="Gene3D" id="1.10.10.10">
    <property type="entry name" value="Winged helix-like DNA-binding domain superfamily/Winged helix DNA-binding domain"/>
    <property type="match status" value="1"/>
</dbReference>
<evidence type="ECO:0000259" key="4">
    <source>
        <dbReference type="PROSITE" id="PS50043"/>
    </source>
</evidence>
<keyword evidence="2" id="KW-0238">DNA-binding</keyword>
<dbReference type="EMBL" id="SRKY01000001">
    <property type="protein sequence ID" value="THH38482.1"/>
    <property type="molecule type" value="Genomic_DNA"/>
</dbReference>
<dbReference type="PRINTS" id="PR00038">
    <property type="entry name" value="HTHLUXR"/>
</dbReference>
<dbReference type="GO" id="GO:0003677">
    <property type="term" value="F:DNA binding"/>
    <property type="evidence" value="ECO:0007669"/>
    <property type="project" value="UniProtKB-KW"/>
</dbReference>
<organism evidence="5 6">
    <name type="scientific">Aliishimia ponticola</name>
    <dbReference type="NCBI Taxonomy" id="2499833"/>
    <lineage>
        <taxon>Bacteria</taxon>
        <taxon>Pseudomonadati</taxon>
        <taxon>Pseudomonadota</taxon>
        <taxon>Alphaproteobacteria</taxon>
        <taxon>Rhodobacterales</taxon>
        <taxon>Paracoccaceae</taxon>
        <taxon>Aliishimia</taxon>
    </lineage>
</organism>
<evidence type="ECO:0000313" key="6">
    <source>
        <dbReference type="Proteomes" id="UP000306602"/>
    </source>
</evidence>
<feature type="domain" description="HTH luxR-type" evidence="4">
    <location>
        <begin position="187"/>
        <end position="252"/>
    </location>
</feature>
<dbReference type="InterPro" id="IPR000792">
    <property type="entry name" value="Tscrpt_reg_LuxR_C"/>
</dbReference>
<protein>
    <submittedName>
        <fullName evidence="5">LuxR family transcriptional regulator</fullName>
    </submittedName>
</protein>
<dbReference type="SUPFAM" id="SSF75516">
    <property type="entry name" value="Pheromone-binding domain of LuxR-like quorum-sensing transcription factors"/>
    <property type="match status" value="1"/>
</dbReference>
<dbReference type="InterPro" id="IPR036388">
    <property type="entry name" value="WH-like_DNA-bd_sf"/>
</dbReference>
<dbReference type="Proteomes" id="UP000306602">
    <property type="component" value="Unassembled WGS sequence"/>
</dbReference>
<comment type="caution">
    <text evidence="5">The sequence shown here is derived from an EMBL/GenBank/DDBJ whole genome shotgun (WGS) entry which is preliminary data.</text>
</comment>
<sequence>MPLSREDVPQVIAEAMQKMVASQDSNIVWEIFCAACEGFGFDKMLYGATRMPKDARLGDLRDALILHHGPKVYADAYIEEELYLYSPTYAWAAQNSGFVSWPAAAAQFNGEIKPQHMRIAELNAQFGLRSGFVGSLDDVVRGMHGVIGLSPAGAIEQPEADDLWREVGAHIETLSNLLHLRIASLPLPGQRRPLSTRQLEALHWFAQGKTMQDIAVIMGLSANTVEKHLRMARESLDANTTAHAIQKATSLNLLTV</sequence>